<feature type="region of interest" description="Disordered" evidence="1">
    <location>
        <begin position="559"/>
        <end position="597"/>
    </location>
</feature>
<feature type="compositionally biased region" description="Low complexity" evidence="1">
    <location>
        <begin position="420"/>
        <end position="447"/>
    </location>
</feature>
<comment type="caution">
    <text evidence="2">The sequence shown here is derived from an EMBL/GenBank/DDBJ whole genome shotgun (WGS) entry which is preliminary data.</text>
</comment>
<feature type="compositionally biased region" description="Acidic residues" evidence="1">
    <location>
        <begin position="578"/>
        <end position="596"/>
    </location>
</feature>
<feature type="region of interest" description="Disordered" evidence="1">
    <location>
        <begin position="1"/>
        <end position="61"/>
    </location>
</feature>
<feature type="region of interest" description="Disordered" evidence="1">
    <location>
        <begin position="420"/>
        <end position="451"/>
    </location>
</feature>
<name>A0ABN9VR27_9DINO</name>
<reference evidence="2" key="1">
    <citation type="submission" date="2023-10" db="EMBL/GenBank/DDBJ databases">
        <authorList>
            <person name="Chen Y."/>
            <person name="Shah S."/>
            <person name="Dougan E. K."/>
            <person name="Thang M."/>
            <person name="Chan C."/>
        </authorList>
    </citation>
    <scope>NUCLEOTIDE SEQUENCE [LARGE SCALE GENOMIC DNA]</scope>
</reference>
<accession>A0ABN9VR27</accession>
<organism evidence="2 3">
    <name type="scientific">Prorocentrum cordatum</name>
    <dbReference type="NCBI Taxonomy" id="2364126"/>
    <lineage>
        <taxon>Eukaryota</taxon>
        <taxon>Sar</taxon>
        <taxon>Alveolata</taxon>
        <taxon>Dinophyceae</taxon>
        <taxon>Prorocentrales</taxon>
        <taxon>Prorocentraceae</taxon>
        <taxon>Prorocentrum</taxon>
    </lineage>
</organism>
<feature type="compositionally biased region" description="Basic and acidic residues" evidence="1">
    <location>
        <begin position="30"/>
        <end position="54"/>
    </location>
</feature>
<feature type="non-terminal residue" evidence="2">
    <location>
        <position position="836"/>
    </location>
</feature>
<evidence type="ECO:0000313" key="2">
    <source>
        <dbReference type="EMBL" id="CAK0875913.1"/>
    </source>
</evidence>
<feature type="compositionally biased region" description="Basic and acidic residues" evidence="1">
    <location>
        <begin position="563"/>
        <end position="577"/>
    </location>
</feature>
<gene>
    <name evidence="2" type="ORF">PCOR1329_LOCUS60462</name>
</gene>
<dbReference type="Proteomes" id="UP001189429">
    <property type="component" value="Unassembled WGS sequence"/>
</dbReference>
<evidence type="ECO:0000256" key="1">
    <source>
        <dbReference type="SAM" id="MobiDB-lite"/>
    </source>
</evidence>
<keyword evidence="3" id="KW-1185">Reference proteome</keyword>
<proteinExistence type="predicted"/>
<dbReference type="EMBL" id="CAUYUJ010017572">
    <property type="protein sequence ID" value="CAK0875913.1"/>
    <property type="molecule type" value="Genomic_DNA"/>
</dbReference>
<feature type="region of interest" description="Disordered" evidence="1">
    <location>
        <begin position="800"/>
        <end position="836"/>
    </location>
</feature>
<evidence type="ECO:0000313" key="3">
    <source>
        <dbReference type="Proteomes" id="UP001189429"/>
    </source>
</evidence>
<sequence>MGKRGQATKEKPEPRTRPRIQNKTSAAGAEVHDALSKIAEHPVFKDSVEQEPKTMSDGGAQAPFKQADMNAVLNRDGPGLFYKCGLNFMWQSFAWMCNHRVPINKSQIKELQRFALEPLQPPRHIPFETVIALDSATQCVMGAKGALQRLSPPEPAFAVIFSIRWIYDVVGFKASKEKDLGRELGSAQVAKYYHEKMKYARGTKGVSASFVDSAPTMHRRALSNEMARQWLEWCDEHLMEKSPWGKSMYALQALVDRAQTTSRINWAICGLTDLYRMDSTTGGEFTIGRMKDYRQSYIEVLNLKHAMRDELLQARLPGIGLPIERVKKMQEAFADFPNARASVTGYPDEPTVDTAWMVGWPPSSVAACTFLEECIYTCSYDGRYRDAVKSKAKVADILGYENVKREIDENAATLAQERAAAAAARGETPAVDPATPAPTTGTTTATPESKGFHSMEQQDQEYWEKIIQKHVHTHVDIIVEKKTAAEGDPTGLVLFHFDVKQSGEPLTRPELRVAPLRDANYHRLVRTALNARALAGGAPGLRSGEVAILLDGSRSGNSNKLIDPWREGTSKDKKKQGDDDEGEEDKEGDPDDEDGTEVLTFTSSVINIVYSEASIANRRKKLRSCTVGLHQSECVHMLSHTKVSLPERSRKRYPGSASGDTIMGVEATKAEKEWTMSWSDKKALYGKKNLIAVGGKTKGASPDDVIERKTDSTQVPVTHHGMPPAWHDELIHMFFLKAVVDLTPLGAKFAWQAVLNRVGYIGIAFTEEHKTMIYARLVEQMKTEMCQTRSKLYDAQYAKAAGLTETPPPVPPPNTKRRPRRKPVAVPTAEPGTGGD</sequence>
<protein>
    <submittedName>
        <fullName evidence="2">Uncharacterized protein</fullName>
    </submittedName>
</protein>
<feature type="compositionally biased region" description="Basic and acidic residues" evidence="1">
    <location>
        <begin position="7"/>
        <end position="16"/>
    </location>
</feature>